<name>A0A660SAI7_UNCT6</name>
<evidence type="ECO:0000313" key="3">
    <source>
        <dbReference type="EMBL" id="RKX67683.1"/>
    </source>
</evidence>
<sequence length="721" mass="82312">MKTKNNKIRRFYDNIKEYKHYSKIVWGLVLIIVIISLNLVAPKPKNLLIRMKVGDIATKDIIAPYNFPILKDSMDIESEKTKIRESILPVIDFKGTTTAQIKNNINNFFSSINREMYRDIPIENKIKYVKRKSNTNFPDSIYIKLLQKGNIKIEKYFLKIISDVYDKGVINDKSNLPMGKNNKLLIKYNGSEKVVDLDEIYSMDEAMTYIRTKSGKLLNNSLFSVVEALAGYYVRPNLEFNSQETIARQNEALASIKTTKGFVSKGEMIVRAHDPVTQSVEEKLISMQKARPKNYNKELRQIKLGKNALFLLLSIVFFFTLLSFAYDLLIDEYKAFIFLLSFLINIIIIYFVKGYSIFLFTLIPLSMIIGFLVDKRFAVMSGIFVSLLLAITFDLNFTLLIFLLIMVVISLLYIDHLHKRSGFSLILSILILSEIMYVLSIEFIKFASFKDILKDIGFLSANLTISLFIVIGIVPLFEKLFHVTSSMTLMELSDLNHPLLQKLAVEAPGTYNHSLNVAIMSEAAARKIHANALLCRVGGYFHDIGKLKNPLYFVENQVNIPNPHDELAPSMSKIILANHIKDGVALAKQYHLPREIIDIIEQHHGNSVMEGFYFKAQKENDTIAESDFRYPGPKPETREAAIICLADSIEAAIRVLKNPVPHRIEALIEQVFTNKLKDGQLNNTPLTFKDIETIKSAFLPYLLAINHKRLSYPSTKDLTDK</sequence>
<feature type="domain" description="HD" evidence="2">
    <location>
        <begin position="510"/>
        <end position="652"/>
    </location>
</feature>
<feature type="transmembrane region" description="Helical" evidence="1">
    <location>
        <begin position="456"/>
        <end position="477"/>
    </location>
</feature>
<feature type="transmembrane region" description="Helical" evidence="1">
    <location>
        <begin position="333"/>
        <end position="351"/>
    </location>
</feature>
<dbReference type="CDD" id="cd00077">
    <property type="entry name" value="HDc"/>
    <property type="match status" value="1"/>
</dbReference>
<protein>
    <recommendedName>
        <fullName evidence="2">HD domain-containing protein</fullName>
    </recommendedName>
</protein>
<dbReference type="EMBL" id="QNBC01000013">
    <property type="protein sequence ID" value="RKX67683.1"/>
    <property type="molecule type" value="Genomic_DNA"/>
</dbReference>
<dbReference type="SMART" id="SM00471">
    <property type="entry name" value="HDc"/>
    <property type="match status" value="1"/>
</dbReference>
<evidence type="ECO:0000256" key="1">
    <source>
        <dbReference type="SAM" id="Phobius"/>
    </source>
</evidence>
<dbReference type="InterPro" id="IPR006675">
    <property type="entry name" value="HDIG_dom"/>
</dbReference>
<dbReference type="Pfam" id="PF07697">
    <property type="entry name" value="7TMR-HDED"/>
    <property type="match status" value="1"/>
</dbReference>
<feature type="transmembrane region" description="Helical" evidence="1">
    <location>
        <begin position="21"/>
        <end position="41"/>
    </location>
</feature>
<evidence type="ECO:0000313" key="4">
    <source>
        <dbReference type="Proteomes" id="UP000282321"/>
    </source>
</evidence>
<feature type="transmembrane region" description="Helical" evidence="1">
    <location>
        <begin position="357"/>
        <end position="373"/>
    </location>
</feature>
<feature type="transmembrane region" description="Helical" evidence="1">
    <location>
        <begin position="425"/>
        <end position="444"/>
    </location>
</feature>
<gene>
    <name evidence="3" type="ORF">DRP44_01765</name>
</gene>
<dbReference type="SUPFAM" id="SSF109604">
    <property type="entry name" value="HD-domain/PDEase-like"/>
    <property type="match status" value="1"/>
</dbReference>
<dbReference type="Proteomes" id="UP000282321">
    <property type="component" value="Unassembled WGS sequence"/>
</dbReference>
<dbReference type="PANTHER" id="PTHR36442">
    <property type="entry name" value="CYCLIC-DI-AMP PHOSPHODIESTERASE PGPH"/>
    <property type="match status" value="1"/>
</dbReference>
<dbReference type="InterPro" id="IPR011624">
    <property type="entry name" value="Metal-dep_PHydrolase_7TM_extra"/>
</dbReference>
<organism evidence="3 4">
    <name type="scientific">candidate division TA06 bacterium</name>
    <dbReference type="NCBI Taxonomy" id="2250710"/>
    <lineage>
        <taxon>Bacteria</taxon>
        <taxon>Bacteria division TA06</taxon>
    </lineage>
</organism>
<keyword evidence="1" id="KW-0472">Membrane</keyword>
<feature type="transmembrane region" description="Helical" evidence="1">
    <location>
        <begin position="308"/>
        <end position="326"/>
    </location>
</feature>
<dbReference type="NCBIfam" id="TIGR00277">
    <property type="entry name" value="HDIG"/>
    <property type="match status" value="1"/>
</dbReference>
<dbReference type="Pfam" id="PF07698">
    <property type="entry name" value="7TM-7TMR_HD"/>
    <property type="match status" value="1"/>
</dbReference>
<proteinExistence type="predicted"/>
<reference evidence="3 4" key="1">
    <citation type="submission" date="2018-06" db="EMBL/GenBank/DDBJ databases">
        <title>Extensive metabolic versatility and redundancy in microbially diverse, dynamic hydrothermal sediments.</title>
        <authorList>
            <person name="Dombrowski N."/>
            <person name="Teske A."/>
            <person name="Baker B.J."/>
        </authorList>
    </citation>
    <scope>NUCLEOTIDE SEQUENCE [LARGE SCALE GENOMIC DNA]</scope>
    <source>
        <strain evidence="3">B35_G9</strain>
    </source>
</reference>
<dbReference type="InterPro" id="IPR006674">
    <property type="entry name" value="HD_domain"/>
</dbReference>
<dbReference type="InterPro" id="IPR003607">
    <property type="entry name" value="HD/PDEase_dom"/>
</dbReference>
<dbReference type="Pfam" id="PF01966">
    <property type="entry name" value="HD"/>
    <property type="match status" value="1"/>
</dbReference>
<keyword evidence="1" id="KW-1133">Transmembrane helix</keyword>
<dbReference type="PROSITE" id="PS51831">
    <property type="entry name" value="HD"/>
    <property type="match status" value="1"/>
</dbReference>
<comment type="caution">
    <text evidence="3">The sequence shown here is derived from an EMBL/GenBank/DDBJ whole genome shotgun (WGS) entry which is preliminary data.</text>
</comment>
<keyword evidence="1" id="KW-0812">Transmembrane</keyword>
<dbReference type="InterPro" id="IPR052722">
    <property type="entry name" value="PgpH_phosphodiesterase"/>
</dbReference>
<feature type="transmembrane region" description="Helical" evidence="1">
    <location>
        <begin position="385"/>
        <end position="413"/>
    </location>
</feature>
<dbReference type="InterPro" id="IPR011621">
    <property type="entry name" value="Metal-dep_PHydrolase_7TM_intra"/>
</dbReference>
<accession>A0A660SAI7</accession>
<dbReference type="Gene3D" id="1.10.3210.10">
    <property type="entry name" value="Hypothetical protein af1432"/>
    <property type="match status" value="1"/>
</dbReference>
<evidence type="ECO:0000259" key="2">
    <source>
        <dbReference type="PROSITE" id="PS51831"/>
    </source>
</evidence>
<dbReference type="PANTHER" id="PTHR36442:SF1">
    <property type="entry name" value="CYCLIC-DI-AMP PHOSPHODIESTERASE PGPH"/>
    <property type="match status" value="1"/>
</dbReference>
<dbReference type="AlphaFoldDB" id="A0A660SAI7"/>